<evidence type="ECO:0000313" key="1">
    <source>
        <dbReference type="EMBL" id="EMF17946.1"/>
    </source>
</evidence>
<accession>N1QL03</accession>
<organism evidence="1 2">
    <name type="scientific">Sphaerulina musiva (strain SO2202)</name>
    <name type="common">Poplar stem canker fungus</name>
    <name type="synonym">Septoria musiva</name>
    <dbReference type="NCBI Taxonomy" id="692275"/>
    <lineage>
        <taxon>Eukaryota</taxon>
        <taxon>Fungi</taxon>
        <taxon>Dikarya</taxon>
        <taxon>Ascomycota</taxon>
        <taxon>Pezizomycotina</taxon>
        <taxon>Dothideomycetes</taxon>
        <taxon>Dothideomycetidae</taxon>
        <taxon>Mycosphaerellales</taxon>
        <taxon>Mycosphaerellaceae</taxon>
        <taxon>Sphaerulina</taxon>
    </lineage>
</organism>
<dbReference type="GeneID" id="27898198"/>
<proteinExistence type="predicted"/>
<dbReference type="AlphaFoldDB" id="N1QL03"/>
<dbReference type="Proteomes" id="UP000016931">
    <property type="component" value="Unassembled WGS sequence"/>
</dbReference>
<sequence>MHAVTADVACRVMRTDRVTAGEPLPAQQAEAKRGTTVVSQRRLNGASKIEQGFSLPGDHFWLVALLDDPGSGSRSIRLSEILLASEHTSHTLLMSAINRSSTLPTSVTPSATHCPRLLQH</sequence>
<dbReference type="EMBL" id="KB456260">
    <property type="protein sequence ID" value="EMF17946.1"/>
    <property type="molecule type" value="Genomic_DNA"/>
</dbReference>
<protein>
    <submittedName>
        <fullName evidence="1">Uncharacterized protein</fullName>
    </submittedName>
</protein>
<keyword evidence="2" id="KW-1185">Reference proteome</keyword>
<name>N1QL03_SPHMS</name>
<evidence type="ECO:0000313" key="2">
    <source>
        <dbReference type="Proteomes" id="UP000016931"/>
    </source>
</evidence>
<reference evidence="1 2" key="1">
    <citation type="journal article" date="2012" name="PLoS Pathog.">
        <title>Diverse lifestyles and strategies of plant pathogenesis encoded in the genomes of eighteen Dothideomycetes fungi.</title>
        <authorList>
            <person name="Ohm R.A."/>
            <person name="Feau N."/>
            <person name="Henrissat B."/>
            <person name="Schoch C.L."/>
            <person name="Horwitz B.A."/>
            <person name="Barry K.W."/>
            <person name="Condon B.J."/>
            <person name="Copeland A.C."/>
            <person name="Dhillon B."/>
            <person name="Glaser F."/>
            <person name="Hesse C.N."/>
            <person name="Kosti I."/>
            <person name="LaButti K."/>
            <person name="Lindquist E.A."/>
            <person name="Lucas S."/>
            <person name="Salamov A.A."/>
            <person name="Bradshaw R.E."/>
            <person name="Ciuffetti L."/>
            <person name="Hamelin R.C."/>
            <person name="Kema G.H.J."/>
            <person name="Lawrence C."/>
            <person name="Scott J.A."/>
            <person name="Spatafora J.W."/>
            <person name="Turgeon B.G."/>
            <person name="de Wit P.J.G.M."/>
            <person name="Zhong S."/>
            <person name="Goodwin S.B."/>
            <person name="Grigoriev I.V."/>
        </authorList>
    </citation>
    <scope>NUCLEOTIDE SEQUENCE [LARGE SCALE GENOMIC DNA]</scope>
    <source>
        <strain evidence="1 2">SO2202</strain>
    </source>
</reference>
<dbReference type="HOGENOM" id="CLU_2051109_0_0_1"/>
<dbReference type="RefSeq" id="XP_016766067.1">
    <property type="nucleotide sequence ID" value="XM_016901061.1"/>
</dbReference>
<gene>
    <name evidence="1" type="ORF">SEPMUDRAFT_113918</name>
</gene>